<dbReference type="OrthoDB" id="1726048at2759"/>
<sequence>MHLRSRNLPRPSASSPPGNRSHPMANPAQAPDLEGLHHEIHDMAEQMRIMNENNSRLMQLLAAANPPQQRHPSLMSSDLATLIVQEIILTTQTDPPFTKRVLGARISSKFKLPTQLGIYEGRTDPMDHLDSYKSLMSLQGTIDSFGELSRLFVANFMSCRNRQKNASHLFTVHQKEAESLKDFVKRFNQAILEVEDPSDKVIIMAMMEGLRPGPLFDSLSKNVPETLSALQSKADKYIAAEELAEAKRRRRGKDDHKRKEPDTRRTDYREETRYKRPNLDPKRSSQRRPHTPPRRPEFILPPLNAPVAQLKEQIADLIKRGYLRKYITDRPPPNSPERRYGDNRPTAGNIQTIHGGFGSGGCSTSSRKRHARSAFRSVEEEVYNLSSPFVGDQPPITFSSDDLRGVHLPHDDALVVSAVIANFNVQRILIDNRSSADILFISAFERMKIGLDKLHPFHTPLIRFGENTTHPLGWINLPITLGGEPHQTTVWQDFIVVDCPSPYNAILGRPTLGGIKAITSTYHLKLKFPTPIGIGEIKGDQKVARQCFISAMRVETSSLTLADPRETNNTKPLEEIVPISIHPDYPDRHIMIGTELTSELRFTLINFLKENSDVFAWSQKDVPGIDPEIAMHKLFTDPKHSPVRQKRRKFAPERLKVVEDEVDKLIRANVVREAHYPDWLANVVVAPKKGGKWRIKMYPPDVEKTSFITERGLYCYKVMPFGLKNAGATYQRLVNKMFKEQIGKTMEVYIDDMLVKSLRSFNHIAHLEEAFSILRRHRMMLNPSKCIFGVSSGNFLGFLVTKRGIEVNPDQIQALITMSSPRSIREVQQLTRRVAALNRFVSKSADKCLPFFKILRKSQGFQWSDESENAFQQLKEYLGSPPLLTVPATGEDLYVYLSISPTAVSAVLIREEDQVQMPVYYASKVLLGAETRYPKIEKLAYALMIAARKLRHYFQAHPIIVLMDQPLKHILQRPDASGRLLKWSVELSEFHIEYRPKTAIKAQALADFIVESTHKDTPQPETAPPEARILKEQTSEKDLAHWILFVDGSSNQHGCGAGLVIRAPSGEQMEYAIRMGFKAINNEAEYEALLAGLRVATELGAQSLEVFSDSQLVVNQVQGDYLAKDTRMIAYLGEVKALSAKIKEFKIHQIPREDNKKADALANLASTFEFISDRCIPLEFLNNPSIGATDQILQTEANPTWMDEIIAYLRNGILPEDKLQARRLRYQSARFCIFKSELYKRSFLGPLLRCLRPEEAEYVLREIHEGICGNHSGARSLAKKTIRQGYFWPTIERDAAAYIKRCDKCQRYAPVCRLPHTEMVPMSSPWPFAQWGIDILGPLPRAPLQKKFLIVAIDYFTKWIEAQSLAKITEKNTRDFLWKHLVCRFGVPKVIISDNAKQFDNDRFRLFCSNLAISHHFSSPGHPQATGQVEITNRTILRNLKARLDRSKGEWAENLPSILWAYHTTSRIPTGEIPYSMVFGTESVIPVEIGVPSFRVLNFDKEINEAELRVNLDLLEEKRENAELRQMAYKCQVARYYNQRVKHRSFLPGDLVLRKVTLSTKEPNVGKLDPTWEGPYKVIKVSRPGTYWLEDPDRKALSHPWNAEHLKKYYQ</sequence>
<evidence type="ECO:0000313" key="5">
    <source>
        <dbReference type="EMBL" id="GFY89240.1"/>
    </source>
</evidence>
<dbReference type="GO" id="GO:0015074">
    <property type="term" value="P:DNA integration"/>
    <property type="evidence" value="ECO:0007669"/>
    <property type="project" value="InterPro"/>
</dbReference>
<protein>
    <submittedName>
        <fullName evidence="5">Uncharacterized protein</fullName>
    </submittedName>
</protein>
<dbReference type="CDD" id="cd01647">
    <property type="entry name" value="RT_LTR"/>
    <property type="match status" value="1"/>
</dbReference>
<dbReference type="Pfam" id="PF17919">
    <property type="entry name" value="RT_RNaseH_2"/>
    <property type="match status" value="1"/>
</dbReference>
<dbReference type="CDD" id="cd00303">
    <property type="entry name" value="retropepsin_like"/>
    <property type="match status" value="1"/>
</dbReference>
<gene>
    <name evidence="5" type="ORF">Acr_06g0011800</name>
</gene>
<dbReference type="Pfam" id="PF17921">
    <property type="entry name" value="Integrase_H2C2"/>
    <property type="match status" value="1"/>
</dbReference>
<dbReference type="Pfam" id="PF13456">
    <property type="entry name" value="RVT_3"/>
    <property type="match status" value="1"/>
</dbReference>
<dbReference type="GO" id="GO:0004523">
    <property type="term" value="F:RNA-DNA hybrid ribonuclease activity"/>
    <property type="evidence" value="ECO:0007669"/>
    <property type="project" value="InterPro"/>
</dbReference>
<name>A0A7J0ESD6_9ERIC</name>
<dbReference type="InterPro" id="IPR043502">
    <property type="entry name" value="DNA/RNA_pol_sf"/>
</dbReference>
<dbReference type="InterPro" id="IPR043128">
    <property type="entry name" value="Rev_trsase/Diguanyl_cyclase"/>
</dbReference>
<organism evidence="5 6">
    <name type="scientific">Actinidia rufa</name>
    <dbReference type="NCBI Taxonomy" id="165716"/>
    <lineage>
        <taxon>Eukaryota</taxon>
        <taxon>Viridiplantae</taxon>
        <taxon>Streptophyta</taxon>
        <taxon>Embryophyta</taxon>
        <taxon>Tracheophyta</taxon>
        <taxon>Spermatophyta</taxon>
        <taxon>Magnoliopsida</taxon>
        <taxon>eudicotyledons</taxon>
        <taxon>Gunneridae</taxon>
        <taxon>Pentapetalae</taxon>
        <taxon>asterids</taxon>
        <taxon>Ericales</taxon>
        <taxon>Actinidiaceae</taxon>
        <taxon>Actinidia</taxon>
    </lineage>
</organism>
<dbReference type="Gene3D" id="1.10.340.70">
    <property type="match status" value="1"/>
</dbReference>
<dbReference type="PROSITE" id="PS50879">
    <property type="entry name" value="RNASE_H_1"/>
    <property type="match status" value="1"/>
</dbReference>
<evidence type="ECO:0000256" key="1">
    <source>
        <dbReference type="SAM" id="Coils"/>
    </source>
</evidence>
<dbReference type="SUPFAM" id="SSF53098">
    <property type="entry name" value="Ribonuclease H-like"/>
    <property type="match status" value="2"/>
</dbReference>
<dbReference type="SUPFAM" id="SSF56672">
    <property type="entry name" value="DNA/RNA polymerases"/>
    <property type="match status" value="1"/>
</dbReference>
<evidence type="ECO:0000256" key="2">
    <source>
        <dbReference type="SAM" id="MobiDB-lite"/>
    </source>
</evidence>
<feature type="domain" description="Integrase catalytic" evidence="4">
    <location>
        <begin position="1321"/>
        <end position="1482"/>
    </location>
</feature>
<dbReference type="Gene3D" id="3.30.420.10">
    <property type="entry name" value="Ribonuclease H-like superfamily/Ribonuclease H"/>
    <property type="match status" value="2"/>
</dbReference>
<dbReference type="PROSITE" id="PS50994">
    <property type="entry name" value="INTEGRASE"/>
    <property type="match status" value="1"/>
</dbReference>
<reference evidence="5 6" key="1">
    <citation type="submission" date="2019-07" db="EMBL/GenBank/DDBJ databases">
        <title>De Novo Assembly of kiwifruit Actinidia rufa.</title>
        <authorList>
            <person name="Sugita-Konishi S."/>
            <person name="Sato K."/>
            <person name="Mori E."/>
            <person name="Abe Y."/>
            <person name="Kisaki G."/>
            <person name="Hamano K."/>
            <person name="Suezawa K."/>
            <person name="Otani M."/>
            <person name="Fukuda T."/>
            <person name="Manabe T."/>
            <person name="Gomi K."/>
            <person name="Tabuchi M."/>
            <person name="Akimitsu K."/>
            <person name="Kataoka I."/>
        </authorList>
    </citation>
    <scope>NUCLEOTIDE SEQUENCE [LARGE SCALE GENOMIC DNA]</scope>
    <source>
        <strain evidence="6">cv. Fuchu</strain>
    </source>
</reference>
<dbReference type="Proteomes" id="UP000585474">
    <property type="component" value="Unassembled WGS sequence"/>
</dbReference>
<dbReference type="InterPro" id="IPR041577">
    <property type="entry name" value="RT_RNaseH_2"/>
</dbReference>
<dbReference type="InterPro" id="IPR000477">
    <property type="entry name" value="RT_dom"/>
</dbReference>
<dbReference type="Gene3D" id="3.10.10.10">
    <property type="entry name" value="HIV Type 1 Reverse Transcriptase, subunit A, domain 1"/>
    <property type="match status" value="1"/>
</dbReference>
<dbReference type="Pfam" id="PF03732">
    <property type="entry name" value="Retrotrans_gag"/>
    <property type="match status" value="1"/>
</dbReference>
<dbReference type="InterPro" id="IPR005162">
    <property type="entry name" value="Retrotrans_gag_dom"/>
</dbReference>
<dbReference type="EMBL" id="BJWL01000006">
    <property type="protein sequence ID" value="GFY89240.1"/>
    <property type="molecule type" value="Genomic_DNA"/>
</dbReference>
<proteinExistence type="predicted"/>
<feature type="region of interest" description="Disordered" evidence="2">
    <location>
        <begin position="1"/>
        <end position="30"/>
    </location>
</feature>
<dbReference type="InterPro" id="IPR012337">
    <property type="entry name" value="RNaseH-like_sf"/>
</dbReference>
<feature type="region of interest" description="Disordered" evidence="2">
    <location>
        <begin position="246"/>
        <end position="300"/>
    </location>
</feature>
<keyword evidence="1" id="KW-0175">Coiled coil</keyword>
<dbReference type="CDD" id="cd09279">
    <property type="entry name" value="RNase_HI_like"/>
    <property type="match status" value="1"/>
</dbReference>
<keyword evidence="6" id="KW-1185">Reference proteome</keyword>
<feature type="compositionally biased region" description="Basic residues" evidence="2">
    <location>
        <begin position="284"/>
        <end position="293"/>
    </location>
</feature>
<feature type="region of interest" description="Disordered" evidence="2">
    <location>
        <begin position="326"/>
        <end position="365"/>
    </location>
</feature>
<dbReference type="Pfam" id="PF00078">
    <property type="entry name" value="RVT_1"/>
    <property type="match status" value="1"/>
</dbReference>
<dbReference type="InterPro" id="IPR002156">
    <property type="entry name" value="RNaseH_domain"/>
</dbReference>
<evidence type="ECO:0000259" key="4">
    <source>
        <dbReference type="PROSITE" id="PS50994"/>
    </source>
</evidence>
<comment type="caution">
    <text evidence="5">The sequence shown here is derived from an EMBL/GenBank/DDBJ whole genome shotgun (WGS) entry which is preliminary data.</text>
</comment>
<evidence type="ECO:0000259" key="3">
    <source>
        <dbReference type="PROSITE" id="PS50879"/>
    </source>
</evidence>
<dbReference type="PANTHER" id="PTHR48475">
    <property type="entry name" value="RIBONUCLEASE H"/>
    <property type="match status" value="1"/>
</dbReference>
<dbReference type="Gene3D" id="3.30.70.270">
    <property type="match status" value="2"/>
</dbReference>
<dbReference type="GO" id="GO:0003676">
    <property type="term" value="F:nucleic acid binding"/>
    <property type="evidence" value="ECO:0007669"/>
    <property type="project" value="InterPro"/>
</dbReference>
<dbReference type="Pfam" id="PF00665">
    <property type="entry name" value="rve"/>
    <property type="match status" value="1"/>
</dbReference>
<dbReference type="InterPro" id="IPR041588">
    <property type="entry name" value="Integrase_H2C2"/>
</dbReference>
<dbReference type="InterPro" id="IPR036397">
    <property type="entry name" value="RNaseH_sf"/>
</dbReference>
<dbReference type="PANTHER" id="PTHR48475:SF2">
    <property type="entry name" value="RIBONUCLEASE H"/>
    <property type="match status" value="1"/>
</dbReference>
<evidence type="ECO:0000313" key="6">
    <source>
        <dbReference type="Proteomes" id="UP000585474"/>
    </source>
</evidence>
<feature type="domain" description="RNase H type-1" evidence="3">
    <location>
        <begin position="1038"/>
        <end position="1167"/>
    </location>
</feature>
<accession>A0A7J0ESD6</accession>
<feature type="coiled-coil region" evidence="1">
    <location>
        <begin position="1505"/>
        <end position="1532"/>
    </location>
</feature>
<feature type="compositionally biased region" description="Basic and acidic residues" evidence="2">
    <location>
        <begin position="252"/>
        <end position="283"/>
    </location>
</feature>
<dbReference type="InterPro" id="IPR001584">
    <property type="entry name" value="Integrase_cat-core"/>
</dbReference>